<accession>M4VT39</accession>
<dbReference type="STRING" id="1184267.A11Q_2158"/>
<dbReference type="Pfam" id="PF07238">
    <property type="entry name" value="PilZ"/>
    <property type="match status" value="1"/>
</dbReference>
<evidence type="ECO:0000259" key="1">
    <source>
        <dbReference type="Pfam" id="PF07238"/>
    </source>
</evidence>
<dbReference type="EMBL" id="CP003537">
    <property type="protein sequence ID" value="AGH96374.1"/>
    <property type="molecule type" value="Genomic_DNA"/>
</dbReference>
<dbReference type="AlphaFoldDB" id="M4VT39"/>
<evidence type="ECO:0000313" key="3">
    <source>
        <dbReference type="Proteomes" id="UP000012040"/>
    </source>
</evidence>
<dbReference type="InterPro" id="IPR009875">
    <property type="entry name" value="PilZ_domain"/>
</dbReference>
<reference evidence="2 3" key="1">
    <citation type="journal article" date="2013" name="ISME J.">
        <title>By their genes ye shall know them: genomic signatures of predatory bacteria.</title>
        <authorList>
            <person name="Pasternak Z."/>
            <person name="Pietrokovski S."/>
            <person name="Rotem O."/>
            <person name="Gophna U."/>
            <person name="Lurie-Weinberger M.N."/>
            <person name="Jurkevitch E."/>
        </authorList>
    </citation>
    <scope>NUCLEOTIDE SEQUENCE [LARGE SCALE GENOMIC DNA]</scope>
    <source>
        <strain evidence="2 3">JSS</strain>
    </source>
</reference>
<gene>
    <name evidence="2" type="ORF">A11Q_2158</name>
</gene>
<protein>
    <recommendedName>
        <fullName evidence="1">PilZ domain-containing protein</fullName>
    </recommendedName>
</protein>
<dbReference type="KEGG" id="bex:A11Q_2158"/>
<dbReference type="PATRIC" id="fig|1184267.3.peg.2185"/>
<dbReference type="Gene3D" id="2.40.10.220">
    <property type="entry name" value="predicted glycosyltransferase like domains"/>
    <property type="match status" value="1"/>
</dbReference>
<dbReference type="RefSeq" id="WP_015470864.1">
    <property type="nucleotide sequence ID" value="NC_020813.1"/>
</dbReference>
<dbReference type="Proteomes" id="UP000012040">
    <property type="component" value="Chromosome"/>
</dbReference>
<evidence type="ECO:0000313" key="2">
    <source>
        <dbReference type="EMBL" id="AGH96374.1"/>
    </source>
</evidence>
<name>M4VT39_9BACT</name>
<sequence length="230" mass="26280">MSSNASGGISEFLNELGESESLAALREAHSQQSPFVFKIDEFPTPQKVSIANFLDKRAILDAETSKIQLPENREISFKFNIGTEVYFVKTALKSHLNRYYFDMSSKVIQLKRRKEPRFMIPKKWNQTASIVNLQIKGTSFKCLVHDISLSGIRFEMLEGVCSYKRDDIIHIKFQIYKRGEVSTSAIVRFVLVRPNANPLLGIEFAQISDVNSQRVADIIEDIRIYHATTK</sequence>
<dbReference type="GO" id="GO:0035438">
    <property type="term" value="F:cyclic-di-GMP binding"/>
    <property type="evidence" value="ECO:0007669"/>
    <property type="project" value="InterPro"/>
</dbReference>
<dbReference type="SUPFAM" id="SSF141371">
    <property type="entry name" value="PilZ domain-like"/>
    <property type="match status" value="1"/>
</dbReference>
<organism evidence="2 3">
    <name type="scientific">Pseudobdellovibrio exovorus JSS</name>
    <dbReference type="NCBI Taxonomy" id="1184267"/>
    <lineage>
        <taxon>Bacteria</taxon>
        <taxon>Pseudomonadati</taxon>
        <taxon>Bdellovibrionota</taxon>
        <taxon>Bdellovibrionia</taxon>
        <taxon>Bdellovibrionales</taxon>
        <taxon>Pseudobdellovibrionaceae</taxon>
        <taxon>Pseudobdellovibrio</taxon>
    </lineage>
</organism>
<proteinExistence type="predicted"/>
<dbReference type="HOGENOM" id="CLU_1202887_0_0_7"/>
<feature type="domain" description="PilZ" evidence="1">
    <location>
        <begin position="112"/>
        <end position="219"/>
    </location>
</feature>
<keyword evidence="3" id="KW-1185">Reference proteome</keyword>